<dbReference type="HOGENOM" id="CLU_1282762_0_0_4"/>
<dbReference type="eggNOG" id="ENOG5031Q0D">
    <property type="taxonomic scope" value="Bacteria"/>
</dbReference>
<sequence>MCETAFSPGSPCSTRRFSSIEQKTSVQKRLRCFRLWSVRGISLLSVRLVGQSLRRFCETSSRHPRRGPRSFAGSMTWDMCRRRQNSAKSCPSHLLVAAPEAMKKFKHHVYFAKPRQEQRHLFPHVCFSCRKSFKKPTREIARLCPQCHGPMVMLSRKFSAPRMTDVEQWRKVEFLVSHRFRFQSIHEQPSGSLVDYPATLAEAKLFVERHAGRVR</sequence>
<accession>C5CK63</accession>
<dbReference type="AlphaFoldDB" id="C5CK63"/>
<evidence type="ECO:0000313" key="1">
    <source>
        <dbReference type="EMBL" id="ACS21114.1"/>
    </source>
</evidence>
<organism evidence="1">
    <name type="scientific">Variovorax paradoxus (strain S110)</name>
    <dbReference type="NCBI Taxonomy" id="543728"/>
    <lineage>
        <taxon>Bacteria</taxon>
        <taxon>Pseudomonadati</taxon>
        <taxon>Pseudomonadota</taxon>
        <taxon>Betaproteobacteria</taxon>
        <taxon>Burkholderiales</taxon>
        <taxon>Comamonadaceae</taxon>
        <taxon>Variovorax</taxon>
    </lineage>
</organism>
<reference evidence="1" key="1">
    <citation type="submission" date="2009-06" db="EMBL/GenBank/DDBJ databases">
        <title>Complete sequence of chromosome 1 of Variovorax paradoxus S110.</title>
        <authorList>
            <consortium name="US DOE Joint Genome Institute"/>
            <person name="Lucas S."/>
            <person name="Copeland A."/>
            <person name="Lapidus A."/>
            <person name="Glavina del Rio T."/>
            <person name="Tice H."/>
            <person name="Bruce D."/>
            <person name="Goodwin L."/>
            <person name="Pitluck S."/>
            <person name="Chertkov O."/>
            <person name="Brettin T."/>
            <person name="Detter J.C."/>
            <person name="Han C."/>
            <person name="Larimer F."/>
            <person name="Land M."/>
            <person name="Hauser L."/>
            <person name="Kyrpides N."/>
            <person name="Ovchinnikova G."/>
            <person name="Orwin P."/>
            <person name="Leadbetter J.R."/>
            <person name="Spain J.C."/>
            <person name="Han J.I."/>
        </authorList>
    </citation>
    <scope>NUCLEOTIDE SEQUENCE</scope>
    <source>
        <strain evidence="1">S110</strain>
    </source>
</reference>
<proteinExistence type="predicted"/>
<dbReference type="EMBL" id="CP001635">
    <property type="protein sequence ID" value="ACS21114.1"/>
    <property type="molecule type" value="Genomic_DNA"/>
</dbReference>
<gene>
    <name evidence="1" type="ordered locus">Vapar_4503</name>
</gene>
<protein>
    <submittedName>
        <fullName evidence="1">Uncharacterized protein</fullName>
    </submittedName>
</protein>
<name>C5CK63_VARPS</name>
<dbReference type="KEGG" id="vap:Vapar_4503"/>